<name>A0AC60NT52_IXOPE</name>
<reference evidence="1 2" key="1">
    <citation type="journal article" date="2020" name="Cell">
        <title>Large-Scale Comparative Analyses of Tick Genomes Elucidate Their Genetic Diversity and Vector Capacities.</title>
        <authorList>
            <consortium name="Tick Genome and Microbiome Consortium (TIGMIC)"/>
            <person name="Jia N."/>
            <person name="Wang J."/>
            <person name="Shi W."/>
            <person name="Du L."/>
            <person name="Sun Y."/>
            <person name="Zhan W."/>
            <person name="Jiang J.F."/>
            <person name="Wang Q."/>
            <person name="Zhang B."/>
            <person name="Ji P."/>
            <person name="Bell-Sakyi L."/>
            <person name="Cui X.M."/>
            <person name="Yuan T.T."/>
            <person name="Jiang B.G."/>
            <person name="Yang W.F."/>
            <person name="Lam T.T."/>
            <person name="Chang Q.C."/>
            <person name="Ding S.J."/>
            <person name="Wang X.J."/>
            <person name="Zhu J.G."/>
            <person name="Ruan X.D."/>
            <person name="Zhao L."/>
            <person name="Wei J.T."/>
            <person name="Ye R.Z."/>
            <person name="Que T.C."/>
            <person name="Du C.H."/>
            <person name="Zhou Y.H."/>
            <person name="Cheng J.X."/>
            <person name="Dai P.F."/>
            <person name="Guo W.B."/>
            <person name="Han X.H."/>
            <person name="Huang E.J."/>
            <person name="Li L.F."/>
            <person name="Wei W."/>
            <person name="Gao Y.C."/>
            <person name="Liu J.Z."/>
            <person name="Shao H.Z."/>
            <person name="Wang X."/>
            <person name="Wang C.C."/>
            <person name="Yang T.C."/>
            <person name="Huo Q.B."/>
            <person name="Li W."/>
            <person name="Chen H.Y."/>
            <person name="Chen S.E."/>
            <person name="Zhou L.G."/>
            <person name="Ni X.B."/>
            <person name="Tian J.H."/>
            <person name="Sheng Y."/>
            <person name="Liu T."/>
            <person name="Pan Y.S."/>
            <person name="Xia L.Y."/>
            <person name="Li J."/>
            <person name="Zhao F."/>
            <person name="Cao W.C."/>
        </authorList>
    </citation>
    <scope>NUCLEOTIDE SEQUENCE [LARGE SCALE GENOMIC DNA]</scope>
    <source>
        <strain evidence="1">Iper-2018</strain>
    </source>
</reference>
<keyword evidence="2" id="KW-1185">Reference proteome</keyword>
<evidence type="ECO:0000313" key="1">
    <source>
        <dbReference type="EMBL" id="KAG0410295.1"/>
    </source>
</evidence>
<evidence type="ECO:0000313" key="2">
    <source>
        <dbReference type="Proteomes" id="UP000805193"/>
    </source>
</evidence>
<comment type="caution">
    <text evidence="1">The sequence shown here is derived from an EMBL/GenBank/DDBJ whole genome shotgun (WGS) entry which is preliminary data.</text>
</comment>
<gene>
    <name evidence="1" type="ORF">HPB47_012591</name>
</gene>
<accession>A0AC60NT52</accession>
<proteinExistence type="predicted"/>
<organism evidence="1 2">
    <name type="scientific">Ixodes persulcatus</name>
    <name type="common">Taiga tick</name>
    <dbReference type="NCBI Taxonomy" id="34615"/>
    <lineage>
        <taxon>Eukaryota</taxon>
        <taxon>Metazoa</taxon>
        <taxon>Ecdysozoa</taxon>
        <taxon>Arthropoda</taxon>
        <taxon>Chelicerata</taxon>
        <taxon>Arachnida</taxon>
        <taxon>Acari</taxon>
        <taxon>Parasitiformes</taxon>
        <taxon>Ixodida</taxon>
        <taxon>Ixodoidea</taxon>
        <taxon>Ixodidae</taxon>
        <taxon>Ixodinae</taxon>
        <taxon>Ixodes</taxon>
    </lineage>
</organism>
<sequence length="530" mass="57906">MESHILRSPFTRHPAATDRNFGAFMVAKLEAHPQSRFVNGSSHASWSYAQVAGQARAVCRGLRRLGLGRGCTAYLLSNSRAELVPALFGAACANVAVAYEQPDYGVDVLVDMLEPLQPDAVLCEHSALDKVLQVQKRLSCVKHVVLLGAGEPGDKALSWSQLLEPGDGAGHWPPEYVAGLPCYLPMTSGTTGKPKVVVHTHDSLLASVQAAGHPDQLSLGEEDVLVCTSVLGHVYACFDCVCKGIVQGASTVFLEYKASTEALLEAIQKHRATALCTVPFLAQQLLAYPHLNRYDLSSLRHLTTATSYISPDISKGLYEKLNLTSFAQLYGQSEIIFVSAGIYGQPPNFASMGRLGAGIEGMDTGKALGPGEQGELMLRGRGLMPGYWQRLDEPVTDADGWYRTGDLCYSDEDGWLYMVQRISEMIQFRENKVPPADVEYMLLRCPEVADCAVVGLPDPEATQLLHAVIVPKKPVGEEHFVNFMKENAPSCLHLEGGVTLTDAIPRNKLGKLVRRQLVEWVLQRSKHERR</sequence>
<protein>
    <submittedName>
        <fullName evidence="1">Uncharacterized protein</fullName>
    </submittedName>
</protein>
<dbReference type="EMBL" id="JABSTQ010011537">
    <property type="protein sequence ID" value="KAG0410295.1"/>
    <property type="molecule type" value="Genomic_DNA"/>
</dbReference>
<dbReference type="Proteomes" id="UP000805193">
    <property type="component" value="Unassembled WGS sequence"/>
</dbReference>